<dbReference type="PROSITE" id="PS50111">
    <property type="entry name" value="CHEMOTAXIS_TRANSDUC_2"/>
    <property type="match status" value="1"/>
</dbReference>
<dbReference type="InterPro" id="IPR004090">
    <property type="entry name" value="Chemotax_Me-accpt_rcpt"/>
</dbReference>
<dbReference type="SMART" id="SM01049">
    <property type="entry name" value="Cache_2"/>
    <property type="match status" value="1"/>
</dbReference>
<dbReference type="Gene3D" id="3.30.450.20">
    <property type="entry name" value="PAS domain"/>
    <property type="match status" value="1"/>
</dbReference>
<dbReference type="GO" id="GO:0006935">
    <property type="term" value="P:chemotaxis"/>
    <property type="evidence" value="ECO:0007669"/>
    <property type="project" value="InterPro"/>
</dbReference>
<evidence type="ECO:0000256" key="8">
    <source>
        <dbReference type="PROSITE-ProRule" id="PRU00284"/>
    </source>
</evidence>
<dbReference type="CDD" id="cd11386">
    <property type="entry name" value="MCP_signal"/>
    <property type="match status" value="1"/>
</dbReference>
<evidence type="ECO:0000256" key="9">
    <source>
        <dbReference type="SAM" id="Phobius"/>
    </source>
</evidence>
<dbReference type="Gene3D" id="1.10.287.950">
    <property type="entry name" value="Methyl-accepting chemotaxis protein"/>
    <property type="match status" value="1"/>
</dbReference>
<name>A0A4U1I1V9_9BURK</name>
<evidence type="ECO:0000256" key="1">
    <source>
        <dbReference type="ARBA" id="ARBA00004651"/>
    </source>
</evidence>
<protein>
    <submittedName>
        <fullName evidence="11">Methyl-accepting chemotaxis protein</fullName>
    </submittedName>
</protein>
<dbReference type="Pfam" id="PF17200">
    <property type="entry name" value="sCache_2"/>
    <property type="match status" value="1"/>
</dbReference>
<dbReference type="InterPro" id="IPR004089">
    <property type="entry name" value="MCPsignal_dom"/>
</dbReference>
<keyword evidence="2" id="KW-1003">Cell membrane</keyword>
<keyword evidence="4 9" id="KW-0812">Transmembrane</keyword>
<evidence type="ECO:0000313" key="11">
    <source>
        <dbReference type="EMBL" id="TKC87163.1"/>
    </source>
</evidence>
<dbReference type="SUPFAM" id="SSF58104">
    <property type="entry name" value="Methyl-accepting chemotaxis protein (MCP) signaling domain"/>
    <property type="match status" value="1"/>
</dbReference>
<dbReference type="PANTHER" id="PTHR43531:SF14">
    <property type="entry name" value="METHYL-ACCEPTING CHEMOTAXIS PROTEIN I-RELATED"/>
    <property type="match status" value="1"/>
</dbReference>
<dbReference type="RefSeq" id="WP_136896373.1">
    <property type="nucleotide sequence ID" value="NZ_SWJE01000009.1"/>
</dbReference>
<dbReference type="InterPro" id="IPR033480">
    <property type="entry name" value="sCache_2"/>
</dbReference>
<dbReference type="Pfam" id="PF00015">
    <property type="entry name" value="MCPsignal"/>
    <property type="match status" value="1"/>
</dbReference>
<sequence>MFKLSFTQKLWLPLVTSLLALLIVSVSAAYLSRETRIEERKNDLINVAHVGLSIVQEYASLAQSGALTEDQARAQALARLRNVRYGEDGYFLVIDSKPRMVMHPIKPASEGKDLSSTADADGRHHYVSFVAAAQAPEGGFVDYVFPHPKSAAGEAVGKIGYVVRYAPWDWIIATGAYVDDINAAFMRSLYLAVGLFAGLALALSVLVAFTNRSIVRAIGGDPGTAAGIADAIASGDLSLAIDTRAGDTHSLMHAVRHMRDALTNTISQVKFAADNVATGAREIANGNADLSARTENQAASLEETAASMGQITSMVRQSSDNARLASELAASAAQIADRGGEMAARAVSTMQAISGESKKMVDIIAVIEGIAFQTNILALNAAVEAARAGEEGRGFAVVANEVRMLAQKSASAAKEIRALIQNAVDQVGAGAELVEQTGATIDETRGAIGRVTGIVQEIAASAAEQNTGIEQVNVAVSQMDGITQQNAALVEQAAAAAQSLEEQARQLQGAMAGFHVGDEDGGAVVARRDGRASSRASRPLSDVLVASA</sequence>
<proteinExistence type="inferred from homology"/>
<dbReference type="EMBL" id="SWJE01000009">
    <property type="protein sequence ID" value="TKC87163.1"/>
    <property type="molecule type" value="Genomic_DNA"/>
</dbReference>
<feature type="transmembrane region" description="Helical" evidence="9">
    <location>
        <begin position="189"/>
        <end position="209"/>
    </location>
</feature>
<gene>
    <name evidence="11" type="ORF">FAZ69_17620</name>
</gene>
<keyword evidence="12" id="KW-1185">Reference proteome</keyword>
<keyword evidence="3" id="KW-0488">Methylation</keyword>
<evidence type="ECO:0000256" key="3">
    <source>
        <dbReference type="ARBA" id="ARBA00022481"/>
    </source>
</evidence>
<evidence type="ECO:0000259" key="10">
    <source>
        <dbReference type="PROSITE" id="PS50111"/>
    </source>
</evidence>
<reference evidence="11 12" key="1">
    <citation type="submission" date="2019-04" db="EMBL/GenBank/DDBJ databases">
        <title>Trinickia sp. 7GSK02, isolated from subtropical forest soil.</title>
        <authorList>
            <person name="Gao Z.-H."/>
            <person name="Qiu L.-H."/>
        </authorList>
    </citation>
    <scope>NUCLEOTIDE SEQUENCE [LARGE SCALE GENOMIC DNA]</scope>
    <source>
        <strain evidence="11 12">7GSK02</strain>
    </source>
</reference>
<dbReference type="GO" id="GO:0004888">
    <property type="term" value="F:transmembrane signaling receptor activity"/>
    <property type="evidence" value="ECO:0007669"/>
    <property type="project" value="InterPro"/>
</dbReference>
<dbReference type="FunFam" id="1.10.287.950:FF:000001">
    <property type="entry name" value="Methyl-accepting chemotaxis sensory transducer"/>
    <property type="match status" value="1"/>
</dbReference>
<evidence type="ECO:0000313" key="12">
    <source>
        <dbReference type="Proteomes" id="UP000305539"/>
    </source>
</evidence>
<comment type="subcellular location">
    <subcellularLocation>
        <location evidence="1">Cell membrane</location>
        <topology evidence="1">Multi-pass membrane protein</topology>
    </subcellularLocation>
</comment>
<evidence type="ECO:0000256" key="4">
    <source>
        <dbReference type="ARBA" id="ARBA00022692"/>
    </source>
</evidence>
<comment type="caution">
    <text evidence="11">The sequence shown here is derived from an EMBL/GenBank/DDBJ whole genome shotgun (WGS) entry which is preliminary data.</text>
</comment>
<evidence type="ECO:0000256" key="5">
    <source>
        <dbReference type="ARBA" id="ARBA00022989"/>
    </source>
</evidence>
<dbReference type="OrthoDB" id="8555762at2"/>
<dbReference type="PRINTS" id="PR00260">
    <property type="entry name" value="CHEMTRNSDUCR"/>
</dbReference>
<evidence type="ECO:0000256" key="6">
    <source>
        <dbReference type="ARBA" id="ARBA00023136"/>
    </source>
</evidence>
<dbReference type="GO" id="GO:0007165">
    <property type="term" value="P:signal transduction"/>
    <property type="evidence" value="ECO:0007669"/>
    <property type="project" value="UniProtKB-KW"/>
</dbReference>
<dbReference type="AlphaFoldDB" id="A0A4U1I1V9"/>
<keyword evidence="5 9" id="KW-1133">Transmembrane helix</keyword>
<organism evidence="11 12">
    <name type="scientific">Trinickia terrae</name>
    <dbReference type="NCBI Taxonomy" id="2571161"/>
    <lineage>
        <taxon>Bacteria</taxon>
        <taxon>Pseudomonadati</taxon>
        <taxon>Pseudomonadota</taxon>
        <taxon>Betaproteobacteria</taxon>
        <taxon>Burkholderiales</taxon>
        <taxon>Burkholderiaceae</taxon>
        <taxon>Trinickia</taxon>
    </lineage>
</organism>
<keyword evidence="6 9" id="KW-0472">Membrane</keyword>
<accession>A0A4U1I1V9</accession>
<evidence type="ECO:0000256" key="7">
    <source>
        <dbReference type="ARBA" id="ARBA00029447"/>
    </source>
</evidence>
<dbReference type="Proteomes" id="UP000305539">
    <property type="component" value="Unassembled WGS sequence"/>
</dbReference>
<dbReference type="SMART" id="SM00283">
    <property type="entry name" value="MA"/>
    <property type="match status" value="1"/>
</dbReference>
<evidence type="ECO:0000256" key="2">
    <source>
        <dbReference type="ARBA" id="ARBA00022475"/>
    </source>
</evidence>
<dbReference type="InterPro" id="IPR051310">
    <property type="entry name" value="MCP_chemotaxis"/>
</dbReference>
<dbReference type="GO" id="GO:0005886">
    <property type="term" value="C:plasma membrane"/>
    <property type="evidence" value="ECO:0007669"/>
    <property type="project" value="UniProtKB-SubCell"/>
</dbReference>
<comment type="similarity">
    <text evidence="7">Belongs to the methyl-accepting chemotaxis (MCP) protein family.</text>
</comment>
<feature type="domain" description="Methyl-accepting transducer" evidence="10">
    <location>
        <begin position="272"/>
        <end position="501"/>
    </location>
</feature>
<dbReference type="PANTHER" id="PTHR43531">
    <property type="entry name" value="PROTEIN ICFG"/>
    <property type="match status" value="1"/>
</dbReference>
<keyword evidence="8" id="KW-0807">Transducer</keyword>